<comment type="caution">
    <text evidence="3">The sequence shown here is derived from an EMBL/GenBank/DDBJ whole genome shotgun (WGS) entry which is preliminary data.</text>
</comment>
<evidence type="ECO:0000256" key="1">
    <source>
        <dbReference type="SAM" id="MobiDB-lite"/>
    </source>
</evidence>
<feature type="transmembrane region" description="Helical" evidence="2">
    <location>
        <begin position="444"/>
        <end position="465"/>
    </location>
</feature>
<sequence>MAKMLAFPFNWRWWRARISARKFAGGSLLYAAQAISLYAYAARAYPGCGGAFPSAIGPQQVVYMHAVLPVLLLLILAVGYGSMVAAAGPAALAAAAAARQHQPSTAGAAADAAAAAAAGAAAAAAAAKGVAKKGADRADVTSTTSQLQQPLLSGGDDGDESESGSEEDEPAGLSLVEDQPMEAGGGKKEGVAKGLALLLTGGGAKRAYRRANSTTSHSSIDAEVDDEDEDDEDDKLEQLASAPVKVTLWAPDGTRQKARLPLSQVRHAILARANLATLSSALSVSKAALCTAATALLPTAYHFVGAAAVSHARGAAAASTLTSTSTCSDDAATGGSGSGGGGDGGAFEVSTCDLSCALSAGVSLLAVAYISWPIFLELAATELVYRRRYKYAKYYMALTSSRRARKYGLPHFPLKSPATIRAWLALRAGRSWLRRRREQREADAIVSAAFCLLVGLLSVIAFEALAKPEAKVMGKMLHWELLAWSFPLGYFVLRFASLGSRTNDRRVSQHLAQRVLFVHVYCDTSVLLTEQINVQLRILHNSARPEGPDKQKAINYQVSNQVLSLATKLLKELDSPNKISGIRMNPMLVNVIRIVLLSALSAIMSETLGFKLKIVKLFKL</sequence>
<dbReference type="OrthoDB" id="10066656at2759"/>
<dbReference type="InterPro" id="IPR039775">
    <property type="entry name" value="PHTF1/2"/>
</dbReference>
<dbReference type="PANTHER" id="PTHR12680">
    <property type="entry name" value="PUTATIVE HOMEODOMAIN TRANSCRIPTION FACTOR PHTF"/>
    <property type="match status" value="1"/>
</dbReference>
<feature type="transmembrane region" description="Helical" evidence="2">
    <location>
        <begin position="357"/>
        <end position="380"/>
    </location>
</feature>
<dbReference type="Proteomes" id="UP000664859">
    <property type="component" value="Unassembled WGS sequence"/>
</dbReference>
<dbReference type="EMBL" id="JAFCMP010000001">
    <property type="protein sequence ID" value="KAG5193036.1"/>
    <property type="molecule type" value="Genomic_DNA"/>
</dbReference>
<evidence type="ECO:0000313" key="4">
    <source>
        <dbReference type="Proteomes" id="UP000664859"/>
    </source>
</evidence>
<accession>A0A835ZHP8</accession>
<feature type="region of interest" description="Disordered" evidence="1">
    <location>
        <begin position="135"/>
        <end position="173"/>
    </location>
</feature>
<keyword evidence="2" id="KW-0472">Membrane</keyword>
<feature type="transmembrane region" description="Helical" evidence="2">
    <location>
        <begin position="68"/>
        <end position="96"/>
    </location>
</feature>
<reference evidence="3" key="1">
    <citation type="submission" date="2021-02" db="EMBL/GenBank/DDBJ databases">
        <title>First Annotated Genome of the Yellow-green Alga Tribonema minus.</title>
        <authorList>
            <person name="Mahan K.M."/>
        </authorList>
    </citation>
    <scope>NUCLEOTIDE SEQUENCE</scope>
    <source>
        <strain evidence="3">UTEX B ZZ1240</strain>
    </source>
</reference>
<feature type="transmembrane region" description="Helical" evidence="2">
    <location>
        <begin position="477"/>
        <end position="496"/>
    </location>
</feature>
<proteinExistence type="predicted"/>
<feature type="compositionally biased region" description="Polar residues" evidence="1">
    <location>
        <begin position="140"/>
        <end position="151"/>
    </location>
</feature>
<feature type="transmembrane region" description="Helical" evidence="2">
    <location>
        <begin position="587"/>
        <end position="610"/>
    </location>
</feature>
<keyword evidence="4" id="KW-1185">Reference proteome</keyword>
<evidence type="ECO:0000256" key="2">
    <source>
        <dbReference type="SAM" id="Phobius"/>
    </source>
</evidence>
<evidence type="ECO:0008006" key="5">
    <source>
        <dbReference type="Google" id="ProtNLM"/>
    </source>
</evidence>
<keyword evidence="2" id="KW-1133">Transmembrane helix</keyword>
<dbReference type="PANTHER" id="PTHR12680:SF6">
    <property type="entry name" value="PROTEIN PHTF"/>
    <property type="match status" value="1"/>
</dbReference>
<protein>
    <recommendedName>
        <fullName evidence="5">Homeodomain transcription factor</fullName>
    </recommendedName>
</protein>
<feature type="compositionally biased region" description="Acidic residues" evidence="1">
    <location>
        <begin position="156"/>
        <end position="170"/>
    </location>
</feature>
<gene>
    <name evidence="3" type="ORF">JKP88DRAFT_291734</name>
</gene>
<dbReference type="AlphaFoldDB" id="A0A835ZHP8"/>
<feature type="region of interest" description="Disordered" evidence="1">
    <location>
        <begin position="208"/>
        <end position="233"/>
    </location>
</feature>
<feature type="compositionally biased region" description="Acidic residues" evidence="1">
    <location>
        <begin position="222"/>
        <end position="233"/>
    </location>
</feature>
<evidence type="ECO:0000313" key="3">
    <source>
        <dbReference type="EMBL" id="KAG5193036.1"/>
    </source>
</evidence>
<name>A0A835ZHP8_9STRA</name>
<keyword evidence="2" id="KW-0812">Transmembrane</keyword>
<organism evidence="3 4">
    <name type="scientific">Tribonema minus</name>
    <dbReference type="NCBI Taxonomy" id="303371"/>
    <lineage>
        <taxon>Eukaryota</taxon>
        <taxon>Sar</taxon>
        <taxon>Stramenopiles</taxon>
        <taxon>Ochrophyta</taxon>
        <taxon>PX clade</taxon>
        <taxon>Xanthophyceae</taxon>
        <taxon>Tribonematales</taxon>
        <taxon>Tribonemataceae</taxon>
        <taxon>Tribonema</taxon>
    </lineage>
</organism>